<gene>
    <name evidence="3" type="ORF">SAMN05421847_0148</name>
</gene>
<organism evidence="3 4">
    <name type="scientific">Halpernia humi</name>
    <dbReference type="NCBI Taxonomy" id="493375"/>
    <lineage>
        <taxon>Bacteria</taxon>
        <taxon>Pseudomonadati</taxon>
        <taxon>Bacteroidota</taxon>
        <taxon>Flavobacteriia</taxon>
        <taxon>Flavobacteriales</taxon>
        <taxon>Weeksellaceae</taxon>
        <taxon>Chryseobacterium group</taxon>
        <taxon>Halpernia</taxon>
    </lineage>
</organism>
<evidence type="ECO:0000313" key="3">
    <source>
        <dbReference type="EMBL" id="SEF49991.1"/>
    </source>
</evidence>
<evidence type="ECO:0000313" key="4">
    <source>
        <dbReference type="Proteomes" id="UP000236738"/>
    </source>
</evidence>
<dbReference type="OrthoDB" id="1189825at2"/>
<keyword evidence="1" id="KW-0732">Signal</keyword>
<feature type="domain" description="SH3b" evidence="2">
    <location>
        <begin position="126"/>
        <end position="176"/>
    </location>
</feature>
<dbReference type="Pfam" id="PF08239">
    <property type="entry name" value="SH3_3"/>
    <property type="match status" value="1"/>
</dbReference>
<dbReference type="Proteomes" id="UP000236738">
    <property type="component" value="Unassembled WGS sequence"/>
</dbReference>
<sequence>MKNVIYYLTLTLGIIFLNSCVKAETTSNDHNGRCTGSAYCSACSNCSRCAHCSAGGTCGVCAGSSRGRSFYSAPKKSKKTKQKKSTNSYGFYSSGNVAKSKKSNPVKTYYTNGEKMAVVATISEIANIRNAPSIKARIVEKVHKNERLIVIQNLGTWLKIKVEKTGTVGFVFHKNVR</sequence>
<dbReference type="Gene3D" id="2.30.30.40">
    <property type="entry name" value="SH3 Domains"/>
    <property type="match status" value="1"/>
</dbReference>
<proteinExistence type="predicted"/>
<dbReference type="RefSeq" id="WP_103912209.1">
    <property type="nucleotide sequence ID" value="NZ_FNUS01000001.1"/>
</dbReference>
<keyword evidence="4" id="KW-1185">Reference proteome</keyword>
<reference evidence="4" key="1">
    <citation type="submission" date="2016-10" db="EMBL/GenBank/DDBJ databases">
        <authorList>
            <person name="Varghese N."/>
            <person name="Submissions S."/>
        </authorList>
    </citation>
    <scope>NUCLEOTIDE SEQUENCE [LARGE SCALE GENOMIC DNA]</scope>
    <source>
        <strain evidence="4">DSM 21580</strain>
    </source>
</reference>
<accession>A0A1H5SJK1</accession>
<feature type="signal peptide" evidence="1">
    <location>
        <begin position="1"/>
        <end position="23"/>
    </location>
</feature>
<protein>
    <submittedName>
        <fullName evidence="3">SH3 domain-containing protein</fullName>
    </submittedName>
</protein>
<evidence type="ECO:0000256" key="1">
    <source>
        <dbReference type="SAM" id="SignalP"/>
    </source>
</evidence>
<dbReference type="InterPro" id="IPR003646">
    <property type="entry name" value="SH3-like_bac-type"/>
</dbReference>
<feature type="chain" id="PRO_5009284060" evidence="1">
    <location>
        <begin position="24"/>
        <end position="177"/>
    </location>
</feature>
<evidence type="ECO:0000259" key="2">
    <source>
        <dbReference type="Pfam" id="PF08239"/>
    </source>
</evidence>
<dbReference type="AlphaFoldDB" id="A0A1H5SJK1"/>
<name>A0A1H5SJK1_9FLAO</name>
<dbReference type="EMBL" id="FNUS01000001">
    <property type="protein sequence ID" value="SEF49991.1"/>
    <property type="molecule type" value="Genomic_DNA"/>
</dbReference>